<dbReference type="STRING" id="214095.RU97_GL002589"/>
<name>A0A1L8RCU0_9ENTE</name>
<dbReference type="InterPro" id="IPR024925">
    <property type="entry name" value="Malonyl_CoA-ACP_transAc"/>
</dbReference>
<dbReference type="InterPro" id="IPR004410">
    <property type="entry name" value="Malonyl_CoA-ACP_transAc_FabD"/>
</dbReference>
<evidence type="ECO:0000256" key="2">
    <source>
        <dbReference type="ARBA" id="ARBA00023315"/>
    </source>
</evidence>
<dbReference type="Gene3D" id="3.40.366.10">
    <property type="entry name" value="Malonyl-Coenzyme A Acyl Carrier Protein, domain 2"/>
    <property type="match status" value="1"/>
</dbReference>
<evidence type="ECO:0000256" key="4">
    <source>
        <dbReference type="PIRNR" id="PIRNR000446"/>
    </source>
</evidence>
<protein>
    <recommendedName>
        <fullName evidence="4">Malonyl CoA-acyl carrier protein transacylase</fullName>
        <ecNumber evidence="4">2.3.1.39</ecNumber>
    </recommendedName>
</protein>
<keyword evidence="8" id="KW-1185">Reference proteome</keyword>
<reference evidence="7 8" key="1">
    <citation type="submission" date="2014-12" db="EMBL/GenBank/DDBJ databases">
        <title>Draft genome sequences of 29 type strains of Enterococci.</title>
        <authorList>
            <person name="Zhong Z."/>
            <person name="Sun Z."/>
            <person name="Liu W."/>
            <person name="Zhang W."/>
            <person name="Zhang H."/>
        </authorList>
    </citation>
    <scope>NUCLEOTIDE SEQUENCE [LARGE SCALE GENOMIC DNA]</scope>
    <source>
        <strain evidence="7 8">DSM 17029</strain>
    </source>
</reference>
<dbReference type="PANTHER" id="PTHR42681:SF1">
    <property type="entry name" value="MALONYL-COA-ACYL CARRIER PROTEIN TRANSACYLASE, MITOCHONDRIAL"/>
    <property type="match status" value="1"/>
</dbReference>
<dbReference type="SUPFAM" id="SSF52151">
    <property type="entry name" value="FabD/lysophospholipase-like"/>
    <property type="match status" value="1"/>
</dbReference>
<comment type="similarity">
    <text evidence="4">Belongs to the fabD family.</text>
</comment>
<organism evidence="7 8">
    <name type="scientific">Enterococcus canis</name>
    <dbReference type="NCBI Taxonomy" id="214095"/>
    <lineage>
        <taxon>Bacteria</taxon>
        <taxon>Bacillati</taxon>
        <taxon>Bacillota</taxon>
        <taxon>Bacilli</taxon>
        <taxon>Lactobacillales</taxon>
        <taxon>Enterococcaceae</taxon>
        <taxon>Enterococcus</taxon>
    </lineage>
</organism>
<dbReference type="PANTHER" id="PTHR42681">
    <property type="entry name" value="MALONYL-COA-ACYL CARRIER PROTEIN TRANSACYLASE, MITOCHONDRIAL"/>
    <property type="match status" value="1"/>
</dbReference>
<dbReference type="InterPro" id="IPR014043">
    <property type="entry name" value="Acyl_transferase_dom"/>
</dbReference>
<evidence type="ECO:0000313" key="8">
    <source>
        <dbReference type="Proteomes" id="UP000181884"/>
    </source>
</evidence>
<accession>A0A1L8RCU0</accession>
<evidence type="ECO:0000259" key="6">
    <source>
        <dbReference type="SMART" id="SM00827"/>
    </source>
</evidence>
<dbReference type="SMART" id="SM00827">
    <property type="entry name" value="PKS_AT"/>
    <property type="match status" value="1"/>
</dbReference>
<dbReference type="InterPro" id="IPR050858">
    <property type="entry name" value="Mal-CoA-ACP_Trans/PKS_FabD"/>
</dbReference>
<dbReference type="InterPro" id="IPR016036">
    <property type="entry name" value="Malonyl_transacylase_ACP-bd"/>
</dbReference>
<dbReference type="InterPro" id="IPR001227">
    <property type="entry name" value="Ac_transferase_dom_sf"/>
</dbReference>
<evidence type="ECO:0000313" key="7">
    <source>
        <dbReference type="EMBL" id="OJG17581.1"/>
    </source>
</evidence>
<dbReference type="SUPFAM" id="SSF55048">
    <property type="entry name" value="Probable ACP-binding domain of malonyl-CoA ACP transacylase"/>
    <property type="match status" value="1"/>
</dbReference>
<feature type="active site" evidence="5">
    <location>
        <position position="181"/>
    </location>
</feature>
<dbReference type="InterPro" id="IPR016035">
    <property type="entry name" value="Acyl_Trfase/lysoPLipase"/>
</dbReference>
<keyword evidence="2 4" id="KW-0012">Acyltransferase</keyword>
<sequence>MGQELASHAIVRETYEEASDVLGYDMAALCFEENERLNETMYTQPAILTTSVAFYRLLKSAGITPDAVAGLSLGEYSALVAAEALDFKEAVALVAKRGRFMTEAAPSGTGKMVAVMNADRTLLEEICTQASTYGIVAPANYNTPQQIVIGGEVAAVDHALEMLKAAGIKRMIPLNVSGPFHTQLLAPAAQQLEKELAQVKFSPMARPLISNTTAQIMPDEDVRDLLTRQVMSAVRFDDSIQTLKALGIDTLVEVGPGKTLTGFLKKIDKQLTSAHVEDQASYDEAIALLMAGR</sequence>
<comment type="caution">
    <text evidence="7">The sequence shown here is derived from an EMBL/GenBank/DDBJ whole genome shotgun (WGS) entry which is preliminary data.</text>
</comment>
<keyword evidence="1 4" id="KW-0808">Transferase</keyword>
<evidence type="ECO:0000256" key="3">
    <source>
        <dbReference type="ARBA" id="ARBA00048462"/>
    </source>
</evidence>
<dbReference type="GO" id="GO:0006633">
    <property type="term" value="P:fatty acid biosynthetic process"/>
    <property type="evidence" value="ECO:0007669"/>
    <property type="project" value="TreeGrafter"/>
</dbReference>
<dbReference type="PIRSF" id="PIRSF000446">
    <property type="entry name" value="Mct"/>
    <property type="match status" value="1"/>
</dbReference>
<proteinExistence type="inferred from homology"/>
<dbReference type="GO" id="GO:0005829">
    <property type="term" value="C:cytosol"/>
    <property type="evidence" value="ECO:0007669"/>
    <property type="project" value="TreeGrafter"/>
</dbReference>
<dbReference type="Gene3D" id="3.30.70.250">
    <property type="entry name" value="Malonyl-CoA ACP transacylase, ACP-binding"/>
    <property type="match status" value="1"/>
</dbReference>
<comment type="catalytic activity">
    <reaction evidence="3 4">
        <text>holo-[ACP] + malonyl-CoA = malonyl-[ACP] + CoA</text>
        <dbReference type="Rhea" id="RHEA:41792"/>
        <dbReference type="Rhea" id="RHEA-COMP:9623"/>
        <dbReference type="Rhea" id="RHEA-COMP:9685"/>
        <dbReference type="ChEBI" id="CHEBI:57287"/>
        <dbReference type="ChEBI" id="CHEBI:57384"/>
        <dbReference type="ChEBI" id="CHEBI:64479"/>
        <dbReference type="ChEBI" id="CHEBI:78449"/>
        <dbReference type="EC" id="2.3.1.39"/>
    </reaction>
</comment>
<dbReference type="EMBL" id="JXKH01000008">
    <property type="protein sequence ID" value="OJG17581.1"/>
    <property type="molecule type" value="Genomic_DNA"/>
</dbReference>
<evidence type="ECO:0000256" key="5">
    <source>
        <dbReference type="PIRSR" id="PIRSR000446-1"/>
    </source>
</evidence>
<dbReference type="Pfam" id="PF00698">
    <property type="entry name" value="Acyl_transf_1"/>
    <property type="match status" value="1"/>
</dbReference>
<evidence type="ECO:0000256" key="1">
    <source>
        <dbReference type="ARBA" id="ARBA00022679"/>
    </source>
</evidence>
<feature type="domain" description="Malonyl-CoA:ACP transacylase (MAT)" evidence="6">
    <location>
        <begin position="1"/>
        <end position="293"/>
    </location>
</feature>
<dbReference type="AlphaFoldDB" id="A0A1L8RCU0"/>
<gene>
    <name evidence="7" type="ORF">RU97_GL002589</name>
</gene>
<dbReference type="Proteomes" id="UP000181884">
    <property type="component" value="Unassembled WGS sequence"/>
</dbReference>
<dbReference type="GO" id="GO:0004314">
    <property type="term" value="F:[acyl-carrier-protein] S-malonyltransferase activity"/>
    <property type="evidence" value="ECO:0007669"/>
    <property type="project" value="UniProtKB-EC"/>
</dbReference>
<dbReference type="EC" id="2.3.1.39" evidence="4"/>
<dbReference type="NCBIfam" id="TIGR00128">
    <property type="entry name" value="fabD"/>
    <property type="match status" value="1"/>
</dbReference>
<dbReference type="FunFam" id="3.30.70.250:FF:000001">
    <property type="entry name" value="Malonyl CoA-acyl carrier protein transacylase"/>
    <property type="match status" value="1"/>
</dbReference>
<feature type="active site" evidence="5">
    <location>
        <position position="72"/>
    </location>
</feature>